<dbReference type="FunFam" id="2.30.130.40:FF:000003">
    <property type="entry name" value="Lon protease homolog 2, peroxisomal"/>
    <property type="match status" value="1"/>
</dbReference>
<dbReference type="FunFam" id="3.30.230.10:FF:000019">
    <property type="entry name" value="Lon protease homolog 2, peroxisomal"/>
    <property type="match status" value="1"/>
</dbReference>
<keyword evidence="4 10" id="KW-0378">Hydrolase</keyword>
<evidence type="ECO:0000256" key="8">
    <source>
        <dbReference type="ARBA" id="ARBA00023140"/>
    </source>
</evidence>
<dbReference type="PROSITE" id="PS51786">
    <property type="entry name" value="LON_PROTEOLYTIC"/>
    <property type="match status" value="1"/>
</dbReference>
<reference evidence="18" key="2">
    <citation type="submission" date="2025-09" db="UniProtKB">
        <authorList>
            <consortium name="Ensembl"/>
        </authorList>
    </citation>
    <scope>IDENTIFICATION</scope>
</reference>
<dbReference type="GO" id="GO:0005782">
    <property type="term" value="C:peroxisomal matrix"/>
    <property type="evidence" value="ECO:0007669"/>
    <property type="project" value="UniProtKB-SubCell"/>
</dbReference>
<comment type="subunit">
    <text evidence="9">Interacts with PEX5. Interacts with TYSND1. May interact with enzymes involved in beta-oxidation of fatty acids, including ACOX1/AOX.</text>
</comment>
<comment type="function">
    <text evidence="10">ATP-dependent serine protease that mediates the selective degradation of misfolded and unassembled polypeptides in the peroxisomal matrix. Necessary for type 2 peroxisome targeting signal (PTS2)-containing protein processing and facilitates peroxisome matrix protein import. May indirectly regulate peroxisomal fatty acid beta-oxidation through degradation of the self-processed forms of TYSND1.</text>
</comment>
<comment type="similarity">
    <text evidence="10 11 14 15">Belongs to the peptidase S16 family.</text>
</comment>
<dbReference type="Gene3D" id="1.10.8.60">
    <property type="match status" value="1"/>
</dbReference>
<dbReference type="AlphaFoldDB" id="A0A2K6C5D8"/>
<keyword evidence="19" id="KW-1185">Reference proteome</keyword>
<dbReference type="GO" id="GO:0005524">
    <property type="term" value="F:ATP binding"/>
    <property type="evidence" value="ECO:0007669"/>
    <property type="project" value="UniProtKB-UniRule"/>
</dbReference>
<dbReference type="InterPro" id="IPR004815">
    <property type="entry name" value="Lon_bac/euk-typ"/>
</dbReference>
<dbReference type="PIRSF" id="PIRSF001174">
    <property type="entry name" value="Lon_proteas"/>
    <property type="match status" value="1"/>
</dbReference>
<evidence type="ECO:0000256" key="10">
    <source>
        <dbReference type="HAMAP-Rule" id="MF_03121"/>
    </source>
</evidence>
<dbReference type="InterPro" id="IPR027417">
    <property type="entry name" value="P-loop_NTPase"/>
</dbReference>
<dbReference type="InterPro" id="IPR015947">
    <property type="entry name" value="PUA-like_sf"/>
</dbReference>
<protein>
    <recommendedName>
        <fullName evidence="10">Lon protease homolog 2, peroxisomal</fullName>
        <ecNumber evidence="10">3.4.21.-</ecNumber>
    </recommendedName>
    <alternativeName>
        <fullName evidence="10">Lon protease-like protein 2</fullName>
        <shortName evidence="10">Lon protease 2</shortName>
    </alternativeName>
    <alternativeName>
        <fullName evidence="10">Peroxisomal Lon protease</fullName>
    </alternativeName>
</protein>
<keyword evidence="6 10" id="KW-0067">ATP-binding</keyword>
<keyword evidence="3 10" id="KW-0547">Nucleotide-binding</keyword>
<dbReference type="InterPro" id="IPR003111">
    <property type="entry name" value="Lon_prtase_N"/>
</dbReference>
<gene>
    <name evidence="10 18" type="primary">LONP2</name>
</gene>
<dbReference type="SUPFAM" id="SSF88697">
    <property type="entry name" value="PUA domain-like"/>
    <property type="match status" value="1"/>
</dbReference>
<dbReference type="GO" id="GO:0004252">
    <property type="term" value="F:serine-type endopeptidase activity"/>
    <property type="evidence" value="ECO:0007669"/>
    <property type="project" value="UniProtKB-UniRule"/>
</dbReference>
<dbReference type="InterPro" id="IPR014721">
    <property type="entry name" value="Ribsml_uS5_D2-typ_fold_subgr"/>
</dbReference>
<dbReference type="NCBIfam" id="TIGR00763">
    <property type="entry name" value="lon"/>
    <property type="match status" value="1"/>
</dbReference>
<dbReference type="Ensembl" id="ENSMNET00000043113.1">
    <property type="protein sequence ID" value="ENSMNEP00000018875.1"/>
    <property type="gene ID" value="ENSMNEG00000033321.1"/>
</dbReference>
<accession>A0A2K6C5D8</accession>
<evidence type="ECO:0000256" key="15">
    <source>
        <dbReference type="RuleBase" id="RU000591"/>
    </source>
</evidence>
<keyword evidence="7" id="KW-0007">Acetylation</keyword>
<dbReference type="Pfam" id="PF05362">
    <property type="entry name" value="Lon_C"/>
    <property type="match status" value="1"/>
</dbReference>
<keyword evidence="5 10" id="KW-0720">Serine protease</keyword>
<feature type="active site" evidence="10 12">
    <location>
        <position position="786"/>
    </location>
</feature>
<dbReference type="Gene3D" id="1.20.5.5270">
    <property type="match status" value="1"/>
</dbReference>
<dbReference type="SMR" id="A0A2K6C5D8"/>
<dbReference type="SMART" id="SM00382">
    <property type="entry name" value="AAA"/>
    <property type="match status" value="1"/>
</dbReference>
<evidence type="ECO:0000256" key="1">
    <source>
        <dbReference type="ARBA" id="ARBA00004253"/>
    </source>
</evidence>
<dbReference type="GeneTree" id="ENSGT00530000063553"/>
<evidence type="ECO:0000256" key="9">
    <source>
        <dbReference type="ARBA" id="ARBA00046919"/>
    </source>
</evidence>
<dbReference type="InterPro" id="IPR003593">
    <property type="entry name" value="AAA+_ATPase"/>
</dbReference>
<dbReference type="InterPro" id="IPR020568">
    <property type="entry name" value="Ribosomal_Su5_D2-typ_SF"/>
</dbReference>
<dbReference type="FunFam" id="1.10.8.60:FF:000046">
    <property type="entry name" value="Lon protease homolog 2, peroxisomal"/>
    <property type="match status" value="1"/>
</dbReference>
<evidence type="ECO:0000313" key="19">
    <source>
        <dbReference type="Proteomes" id="UP000233120"/>
    </source>
</evidence>
<evidence type="ECO:0000256" key="12">
    <source>
        <dbReference type="PIRSR" id="PIRSR001174-1"/>
    </source>
</evidence>
<evidence type="ECO:0000256" key="11">
    <source>
        <dbReference type="PIRNR" id="PIRNR001174"/>
    </source>
</evidence>
<evidence type="ECO:0000256" key="14">
    <source>
        <dbReference type="PROSITE-ProRule" id="PRU01122"/>
    </source>
</evidence>
<dbReference type="FunFam" id="1.20.5.5270:FF:000003">
    <property type="entry name" value="Lon protease homolog 2, peroxisomal"/>
    <property type="match status" value="1"/>
</dbReference>
<dbReference type="GeneID" id="105492228"/>
<evidence type="ECO:0000313" key="18">
    <source>
        <dbReference type="Ensembl" id="ENSMNEP00000018875.1"/>
    </source>
</evidence>
<dbReference type="CDD" id="cd19500">
    <property type="entry name" value="RecA-like_Lon"/>
    <property type="match status" value="1"/>
</dbReference>
<dbReference type="InterPro" id="IPR054594">
    <property type="entry name" value="Lon_lid"/>
</dbReference>
<evidence type="ECO:0000259" key="16">
    <source>
        <dbReference type="PROSITE" id="PS51786"/>
    </source>
</evidence>
<dbReference type="Bgee" id="ENSMNEG00000033321">
    <property type="expression patterns" value="Expressed in liver and 12 other cell types or tissues"/>
</dbReference>
<dbReference type="PRINTS" id="PR00830">
    <property type="entry name" value="ENDOLAPTASE"/>
</dbReference>
<dbReference type="InterPro" id="IPR003959">
    <property type="entry name" value="ATPase_AAA_core"/>
</dbReference>
<dbReference type="InterPro" id="IPR008269">
    <property type="entry name" value="Lon_proteolytic"/>
</dbReference>
<feature type="active site" evidence="10 12">
    <location>
        <position position="743"/>
    </location>
</feature>
<keyword evidence="8 10" id="KW-0576">Peroxisome</keyword>
<evidence type="ECO:0000256" key="7">
    <source>
        <dbReference type="ARBA" id="ARBA00022990"/>
    </source>
</evidence>
<dbReference type="Gene3D" id="2.30.130.40">
    <property type="entry name" value="LON domain-like"/>
    <property type="match status" value="1"/>
</dbReference>
<feature type="short sequence motif" description="Microbody targeting signal" evidence="10">
    <location>
        <begin position="823"/>
        <end position="825"/>
    </location>
</feature>
<dbReference type="EC" id="3.4.21.-" evidence="10"/>
<dbReference type="SUPFAM" id="SSF54211">
    <property type="entry name" value="Ribosomal protein S5 domain 2-like"/>
    <property type="match status" value="1"/>
</dbReference>
<dbReference type="HAMAP" id="MF_03121">
    <property type="entry name" value="lonp2_euk"/>
    <property type="match status" value="1"/>
</dbReference>
<feature type="domain" description="Lon proteolytic" evidence="16">
    <location>
        <begin position="651"/>
        <end position="825"/>
    </location>
</feature>
<dbReference type="SUPFAM" id="SSF52540">
    <property type="entry name" value="P-loop containing nucleoside triphosphate hydrolases"/>
    <property type="match status" value="1"/>
</dbReference>
<dbReference type="Pfam" id="PF00004">
    <property type="entry name" value="AAA"/>
    <property type="match status" value="1"/>
</dbReference>
<evidence type="ECO:0000256" key="5">
    <source>
        <dbReference type="ARBA" id="ARBA00022825"/>
    </source>
</evidence>
<name>A0A2K6C5D8_MACNE</name>
<feature type="binding site" evidence="10 13">
    <location>
        <begin position="375"/>
        <end position="382"/>
    </location>
    <ligand>
        <name>ATP</name>
        <dbReference type="ChEBI" id="CHEBI:30616"/>
    </ligand>
</feature>
<keyword evidence="2 10" id="KW-0645">Protease</keyword>
<dbReference type="SMART" id="SM00464">
    <property type="entry name" value="LON"/>
    <property type="match status" value="1"/>
</dbReference>
<dbReference type="GO" id="GO:0016887">
    <property type="term" value="F:ATP hydrolysis activity"/>
    <property type="evidence" value="ECO:0007669"/>
    <property type="project" value="UniProtKB-UniRule"/>
</dbReference>
<dbReference type="FunFam" id="3.40.50.300:FF:000382">
    <property type="entry name" value="Lon protease homolog 2, peroxisomal"/>
    <property type="match status" value="1"/>
</dbReference>
<sequence>MSSVSPIQIPSRLPLLLTHEGVLLPGSTMRTSVDSARNLQLVRNRLLKGTSLQSTILGVIPNTPDPASDAQDLPPLHRIGTAALAVQVVGSNWPKPHYTLLITGLCRFQIVQVLKEKPYPIAEVEQLDRLEEFPSTCKMREELGELSEQFYKYAVQLVEMLDMSVPAVAKLRRLLDSLPREALPDILTSIIRTSNKEKLQILDAVSLEERFKMTIPLLVRQIEGLKLLQKTRKPKQDDDKRVIAIRPIRRITHISGTLEDEDEDEDNDDIVMLEKKIQTSSMPEQAHKVCVKEIKRLKKMPQSMPEYALTRNYLELMVELPWNKSTTDRLDIRAARILLDNDHYAMEKLKKRVLEYLAVRQLKNNLKGPILCFVGPPGVGKTSVGRSVAKTLGREFHRIALGGVCDQSDIRGHRRTYVGSMPGRIINGLKTVGVNNPVFLLDEVDKLGKSLQGDPAAALLEVLDPEQNHNFTDHYLNVAFDLSQVLFIATANTTATIPAALLDRMEIIQVPGYTQEEKIEIAHRHLIPKQLEQHGLTPQQIQIPQVTTLDIITRYTREAGVRSLDRKLGAICRAVAVKVAEGQHKEAKLDRSDVTEREGCREHILEDEKPESISDTTDLALPPEMPILIDFHALKDILGPPMYEMEVSQRLSQPGVAIGLAWTPLGGEIMFVEASRMDGEGQLTLTGQLGDVMKESAHLAISWLRSNAKKYQLTNAFGSFDLLDNTDIHLHFPAGAVTKDGPSAGVTIVTCLASLFSGRLVRSDVAMTGEITLRGLVLPVGGIKDKVLAAHRAGLKQVIIPRRNEKDLEGIPGNWDPYCPWKDTP</sequence>
<dbReference type="InterPro" id="IPR008268">
    <property type="entry name" value="Peptidase_S16_AS"/>
</dbReference>
<dbReference type="PROSITE" id="PS51787">
    <property type="entry name" value="LON_N"/>
    <property type="match status" value="1"/>
</dbReference>
<dbReference type="GO" id="GO:0016558">
    <property type="term" value="P:protein import into peroxisome matrix"/>
    <property type="evidence" value="ECO:0007669"/>
    <property type="project" value="UniProtKB-UniRule"/>
</dbReference>
<dbReference type="GO" id="GO:0004176">
    <property type="term" value="F:ATP-dependent peptidase activity"/>
    <property type="evidence" value="ECO:0007669"/>
    <property type="project" value="UniProtKB-UniRule"/>
</dbReference>
<dbReference type="Gene3D" id="3.30.230.10">
    <property type="match status" value="1"/>
</dbReference>
<dbReference type="InterPro" id="IPR027065">
    <property type="entry name" value="Lon_Prtase"/>
</dbReference>
<evidence type="ECO:0000259" key="17">
    <source>
        <dbReference type="PROSITE" id="PS51787"/>
    </source>
</evidence>
<dbReference type="Gene3D" id="3.40.50.300">
    <property type="entry name" value="P-loop containing nucleotide triphosphate hydrolases"/>
    <property type="match status" value="1"/>
</dbReference>
<dbReference type="PANTHER" id="PTHR10046">
    <property type="entry name" value="ATP DEPENDENT LON PROTEASE FAMILY MEMBER"/>
    <property type="match status" value="1"/>
</dbReference>
<evidence type="ECO:0000256" key="4">
    <source>
        <dbReference type="ARBA" id="ARBA00022801"/>
    </source>
</evidence>
<organism evidence="18 19">
    <name type="scientific">Macaca nemestrina</name>
    <name type="common">Pig-tailed macaque</name>
    <dbReference type="NCBI Taxonomy" id="9545"/>
    <lineage>
        <taxon>Eukaryota</taxon>
        <taxon>Metazoa</taxon>
        <taxon>Chordata</taxon>
        <taxon>Craniata</taxon>
        <taxon>Vertebrata</taxon>
        <taxon>Euteleostomi</taxon>
        <taxon>Mammalia</taxon>
        <taxon>Eutheria</taxon>
        <taxon>Euarchontoglires</taxon>
        <taxon>Primates</taxon>
        <taxon>Haplorrhini</taxon>
        <taxon>Catarrhini</taxon>
        <taxon>Cercopithecidae</taxon>
        <taxon>Cercopithecinae</taxon>
        <taxon>Macaca</taxon>
    </lineage>
</organism>
<dbReference type="GO" id="GO:0016485">
    <property type="term" value="P:protein processing"/>
    <property type="evidence" value="ECO:0007669"/>
    <property type="project" value="UniProtKB-UniRule"/>
</dbReference>
<reference evidence="18" key="1">
    <citation type="submission" date="2025-08" db="UniProtKB">
        <authorList>
            <consortium name="Ensembl"/>
        </authorList>
    </citation>
    <scope>IDENTIFICATION</scope>
</reference>
<dbReference type="PROSITE" id="PS01046">
    <property type="entry name" value="LON_SER"/>
    <property type="match status" value="1"/>
</dbReference>
<dbReference type="Pfam" id="PF02190">
    <property type="entry name" value="LON_substr_bdg"/>
    <property type="match status" value="1"/>
</dbReference>
<dbReference type="Pfam" id="PF22667">
    <property type="entry name" value="Lon_lid"/>
    <property type="match status" value="1"/>
</dbReference>
<evidence type="ECO:0000256" key="3">
    <source>
        <dbReference type="ARBA" id="ARBA00022741"/>
    </source>
</evidence>
<evidence type="ECO:0000256" key="6">
    <source>
        <dbReference type="ARBA" id="ARBA00022840"/>
    </source>
</evidence>
<evidence type="ECO:0000256" key="2">
    <source>
        <dbReference type="ARBA" id="ARBA00022670"/>
    </source>
</evidence>
<comment type="subcellular location">
    <subcellularLocation>
        <location evidence="1 10">Peroxisome matrix</location>
    </subcellularLocation>
</comment>
<dbReference type="InterPro" id="IPR027501">
    <property type="entry name" value="Lonp2_euk"/>
</dbReference>
<feature type="domain" description="Lon N-terminal" evidence="17">
    <location>
        <begin position="13"/>
        <end position="222"/>
    </location>
</feature>
<evidence type="ECO:0000256" key="13">
    <source>
        <dbReference type="PIRSR" id="PIRSR001174-2"/>
    </source>
</evidence>
<dbReference type="Proteomes" id="UP000233120">
    <property type="component" value="Unassembled WGS sequence"/>
</dbReference>
<dbReference type="GO" id="GO:0006515">
    <property type="term" value="P:protein quality control for misfolded or incompletely synthesized proteins"/>
    <property type="evidence" value="ECO:0007669"/>
    <property type="project" value="UniProtKB-UniRule"/>
</dbReference>
<dbReference type="InterPro" id="IPR046336">
    <property type="entry name" value="Lon_prtase_N_sf"/>
</dbReference>
<proteinExistence type="inferred from homology"/>